<gene>
    <name evidence="1" type="ORF">ACFQPB_13375</name>
</gene>
<dbReference type="RefSeq" id="WP_382224077.1">
    <property type="nucleotide sequence ID" value="NZ_JBHTCA010000009.1"/>
</dbReference>
<dbReference type="InterPro" id="IPR029033">
    <property type="entry name" value="His_PPase_superfam"/>
</dbReference>
<evidence type="ECO:0000313" key="1">
    <source>
        <dbReference type="EMBL" id="MFC7409855.1"/>
    </source>
</evidence>
<dbReference type="Pfam" id="PF00300">
    <property type="entry name" value="His_Phos_1"/>
    <property type="match status" value="1"/>
</dbReference>
<sequence length="187" mass="20010">MKLWLLRHARVLAAPGLCYGASDLPADPEATHAAAQAAAAVLPAGLPVWVSGLQRAQQLAHDLHTLRPDLGAPRRDPHLNEMDFGCWEGHTWAHLPRTAVDAWTADFAHHRFGGAESTQQVIDRVAAALADLVAQVGQDGEALWVTHAGVAKAVMFLKAQGARPIRSAAEWPTTGIGHGELLSVVWL</sequence>
<comment type="caution">
    <text evidence="1">The sequence shown here is derived from an EMBL/GenBank/DDBJ whole genome shotgun (WGS) entry which is preliminary data.</text>
</comment>
<dbReference type="SUPFAM" id="SSF53254">
    <property type="entry name" value="Phosphoglycerate mutase-like"/>
    <property type="match status" value="1"/>
</dbReference>
<accession>A0ABW2QKA9</accession>
<name>A0ABW2QKA9_9BURK</name>
<proteinExistence type="predicted"/>
<dbReference type="Proteomes" id="UP001596501">
    <property type="component" value="Unassembled WGS sequence"/>
</dbReference>
<dbReference type="EMBL" id="JBHTCA010000009">
    <property type="protein sequence ID" value="MFC7409855.1"/>
    <property type="molecule type" value="Genomic_DNA"/>
</dbReference>
<reference evidence="2" key="1">
    <citation type="journal article" date="2019" name="Int. J. Syst. Evol. Microbiol.">
        <title>The Global Catalogue of Microorganisms (GCM) 10K type strain sequencing project: providing services to taxonomists for standard genome sequencing and annotation.</title>
        <authorList>
            <consortium name="The Broad Institute Genomics Platform"/>
            <consortium name="The Broad Institute Genome Sequencing Center for Infectious Disease"/>
            <person name="Wu L."/>
            <person name="Ma J."/>
        </authorList>
    </citation>
    <scope>NUCLEOTIDE SEQUENCE [LARGE SCALE GENOMIC DNA]</scope>
    <source>
        <strain evidence="2">CGMCC 1.12371</strain>
    </source>
</reference>
<dbReference type="InterPro" id="IPR013078">
    <property type="entry name" value="His_Pase_superF_clade-1"/>
</dbReference>
<organism evidence="1 2">
    <name type="scientific">Hydrogenophaga atypica</name>
    <dbReference type="NCBI Taxonomy" id="249409"/>
    <lineage>
        <taxon>Bacteria</taxon>
        <taxon>Pseudomonadati</taxon>
        <taxon>Pseudomonadota</taxon>
        <taxon>Betaproteobacteria</taxon>
        <taxon>Burkholderiales</taxon>
        <taxon>Comamonadaceae</taxon>
        <taxon>Hydrogenophaga</taxon>
    </lineage>
</organism>
<evidence type="ECO:0000313" key="2">
    <source>
        <dbReference type="Proteomes" id="UP001596501"/>
    </source>
</evidence>
<protein>
    <submittedName>
        <fullName evidence="1">Histidine phosphatase family protein</fullName>
    </submittedName>
</protein>
<keyword evidence="2" id="KW-1185">Reference proteome</keyword>
<dbReference type="Gene3D" id="3.40.50.1240">
    <property type="entry name" value="Phosphoglycerate mutase-like"/>
    <property type="match status" value="1"/>
</dbReference>
<dbReference type="SMART" id="SM00855">
    <property type="entry name" value="PGAM"/>
    <property type="match status" value="1"/>
</dbReference>